<comment type="caution">
    <text evidence="11">The sequence shown here is derived from an EMBL/GenBank/DDBJ whole genome shotgun (WGS) entry which is preliminary data.</text>
</comment>
<keyword evidence="8 10" id="KW-0460">Magnesium</keyword>
<feature type="binding site" evidence="10">
    <location>
        <position position="10"/>
    </location>
    <ligand>
        <name>Mg(2+)</name>
        <dbReference type="ChEBI" id="CHEBI:18420"/>
    </ligand>
</feature>
<gene>
    <name evidence="11" type="ORF">SIAM614_28277</name>
</gene>
<evidence type="ECO:0000313" key="11">
    <source>
        <dbReference type="EMBL" id="EAV42541.1"/>
    </source>
</evidence>
<evidence type="ECO:0000256" key="4">
    <source>
        <dbReference type="ARBA" id="ARBA00006171"/>
    </source>
</evidence>
<dbReference type="InterPro" id="IPR006439">
    <property type="entry name" value="HAD-SF_hydro_IA"/>
</dbReference>
<evidence type="ECO:0000256" key="6">
    <source>
        <dbReference type="ARBA" id="ARBA00022723"/>
    </source>
</evidence>
<dbReference type="EC" id="3.1.3.18" evidence="5 10"/>
<evidence type="ECO:0000256" key="3">
    <source>
        <dbReference type="ARBA" id="ARBA00004818"/>
    </source>
</evidence>
<dbReference type="GO" id="GO:0046295">
    <property type="term" value="P:glycolate biosynthetic process"/>
    <property type="evidence" value="ECO:0007669"/>
    <property type="project" value="UniProtKB-UniRule"/>
</dbReference>
<evidence type="ECO:0000313" key="12">
    <source>
        <dbReference type="Proteomes" id="UP000004848"/>
    </source>
</evidence>
<evidence type="ECO:0000256" key="10">
    <source>
        <dbReference type="HAMAP-Rule" id="MF_00495"/>
    </source>
</evidence>
<dbReference type="GO" id="GO:0005829">
    <property type="term" value="C:cytosol"/>
    <property type="evidence" value="ECO:0007669"/>
    <property type="project" value="TreeGrafter"/>
</dbReference>
<dbReference type="EMBL" id="AAUW01000014">
    <property type="protein sequence ID" value="EAV42541.1"/>
    <property type="molecule type" value="Genomic_DNA"/>
</dbReference>
<evidence type="ECO:0000256" key="2">
    <source>
        <dbReference type="ARBA" id="ARBA00001946"/>
    </source>
</evidence>
<comment type="cofactor">
    <cofactor evidence="2 10">
        <name>Mg(2+)</name>
        <dbReference type="ChEBI" id="CHEBI:18420"/>
    </cofactor>
</comment>
<feature type="binding site" evidence="10">
    <location>
        <position position="8"/>
    </location>
    <ligand>
        <name>Mg(2+)</name>
        <dbReference type="ChEBI" id="CHEBI:18420"/>
    </ligand>
</feature>
<dbReference type="Gene3D" id="1.10.150.240">
    <property type="entry name" value="Putative phosphatase, domain 2"/>
    <property type="match status" value="1"/>
</dbReference>
<evidence type="ECO:0000256" key="8">
    <source>
        <dbReference type="ARBA" id="ARBA00022842"/>
    </source>
</evidence>
<dbReference type="GO" id="GO:0008967">
    <property type="term" value="F:phosphoglycolate phosphatase activity"/>
    <property type="evidence" value="ECO:0007669"/>
    <property type="project" value="UniProtKB-UniRule"/>
</dbReference>
<dbReference type="InterPro" id="IPR023214">
    <property type="entry name" value="HAD_sf"/>
</dbReference>
<dbReference type="SUPFAM" id="SSF56784">
    <property type="entry name" value="HAD-like"/>
    <property type="match status" value="1"/>
</dbReference>
<dbReference type="Pfam" id="PF00702">
    <property type="entry name" value="Hydrolase"/>
    <property type="match status" value="1"/>
</dbReference>
<comment type="similarity">
    <text evidence="4 10">Belongs to the HAD-like hydrolase superfamily. CbbY/CbbZ/Gph/YieH family.</text>
</comment>
<organism evidence="11 12">
    <name type="scientific">Roseibium aggregatum (strain ATCC 25650 / DSM 13394 / JCM 20685 / NBRC 16684 / NCIMB 2208 / IAM 12614 / B1)</name>
    <name type="common">Stappia aggregata</name>
    <dbReference type="NCBI Taxonomy" id="384765"/>
    <lineage>
        <taxon>Bacteria</taxon>
        <taxon>Pseudomonadati</taxon>
        <taxon>Pseudomonadota</taxon>
        <taxon>Alphaproteobacteria</taxon>
        <taxon>Hyphomicrobiales</taxon>
        <taxon>Stappiaceae</taxon>
        <taxon>Roseibium</taxon>
    </lineage>
</organism>
<dbReference type="InterPro" id="IPR023198">
    <property type="entry name" value="PGP-like_dom2"/>
</dbReference>
<name>A0NXL4_ROSAI</name>
<proteinExistence type="inferred from homology"/>
<dbReference type="PANTHER" id="PTHR43434:SF1">
    <property type="entry name" value="PHOSPHOGLYCOLATE PHOSPHATASE"/>
    <property type="match status" value="1"/>
</dbReference>
<dbReference type="PRINTS" id="PR00413">
    <property type="entry name" value="HADHALOGNASE"/>
</dbReference>
<dbReference type="NCBIfam" id="TIGR01549">
    <property type="entry name" value="HAD-SF-IA-v1"/>
    <property type="match status" value="1"/>
</dbReference>
<evidence type="ECO:0000256" key="5">
    <source>
        <dbReference type="ARBA" id="ARBA00013078"/>
    </source>
</evidence>
<dbReference type="OrthoDB" id="9793014at2"/>
<keyword evidence="9 10" id="KW-0119">Carbohydrate metabolism</keyword>
<evidence type="ECO:0000256" key="7">
    <source>
        <dbReference type="ARBA" id="ARBA00022801"/>
    </source>
</evidence>
<evidence type="ECO:0000256" key="1">
    <source>
        <dbReference type="ARBA" id="ARBA00000830"/>
    </source>
</evidence>
<dbReference type="PANTHER" id="PTHR43434">
    <property type="entry name" value="PHOSPHOGLYCOLATE PHOSPHATASE"/>
    <property type="match status" value="1"/>
</dbReference>
<dbReference type="GeneID" id="68848097"/>
<feature type="binding site" evidence="10">
    <location>
        <position position="166"/>
    </location>
    <ligand>
        <name>Mg(2+)</name>
        <dbReference type="ChEBI" id="CHEBI:18420"/>
    </ligand>
</feature>
<evidence type="ECO:0000256" key="9">
    <source>
        <dbReference type="ARBA" id="ARBA00023277"/>
    </source>
</evidence>
<dbReference type="GO" id="GO:0005975">
    <property type="term" value="P:carbohydrate metabolic process"/>
    <property type="evidence" value="ECO:0007669"/>
    <property type="project" value="InterPro"/>
</dbReference>
<dbReference type="Proteomes" id="UP000004848">
    <property type="component" value="Unassembled WGS sequence"/>
</dbReference>
<dbReference type="InterPro" id="IPR036412">
    <property type="entry name" value="HAD-like_sf"/>
</dbReference>
<dbReference type="SFLD" id="SFLDG01129">
    <property type="entry name" value="C1.5:_HAD__Beta-PGM__Phosphata"/>
    <property type="match status" value="1"/>
</dbReference>
<comment type="catalytic activity">
    <reaction evidence="1 10">
        <text>2-phosphoglycolate + H2O = glycolate + phosphate</text>
        <dbReference type="Rhea" id="RHEA:14369"/>
        <dbReference type="ChEBI" id="CHEBI:15377"/>
        <dbReference type="ChEBI" id="CHEBI:29805"/>
        <dbReference type="ChEBI" id="CHEBI:43474"/>
        <dbReference type="ChEBI" id="CHEBI:58033"/>
        <dbReference type="EC" id="3.1.3.18"/>
    </reaction>
</comment>
<dbReference type="RefSeq" id="WP_006937047.1">
    <property type="nucleotide sequence ID" value="NZ_AAUW01000014.1"/>
</dbReference>
<dbReference type="UniPathway" id="UPA00865">
    <property type="reaction ID" value="UER00834"/>
</dbReference>
<sequence>MRPALIFDLDGTLIDSAPDLHAAANRMLVAEELPGLPLATIRSFIGNGIPVLVERIIAATALAPEERDRLVADFLADYQTRATELTRPYPGVEPVLAALKQAGFALAVCTNKHEAPAQRILSELGLAHLFDALASGDGPWRLKPDPSGLNKLRDQLGAGPVLYIGDSEVDAATARNAAVPFALFSEGYRKRPACEIPHSFSFSRYQDLKELVVSLFEASN</sequence>
<dbReference type="HAMAP" id="MF_00495">
    <property type="entry name" value="GPH_hydrolase_bact"/>
    <property type="match status" value="1"/>
</dbReference>
<feature type="active site" description="Nucleophile" evidence="10">
    <location>
        <position position="8"/>
    </location>
</feature>
<dbReference type="GO" id="GO:0006281">
    <property type="term" value="P:DNA repair"/>
    <property type="evidence" value="ECO:0007669"/>
    <property type="project" value="TreeGrafter"/>
</dbReference>
<dbReference type="InterPro" id="IPR050155">
    <property type="entry name" value="HAD-like_hydrolase_sf"/>
</dbReference>
<reference evidence="11 12" key="1">
    <citation type="submission" date="2006-05" db="EMBL/GenBank/DDBJ databases">
        <authorList>
            <person name="King G."/>
            <person name="Ferriera S."/>
            <person name="Johnson J."/>
            <person name="Kravitz S."/>
            <person name="Beeson K."/>
            <person name="Sutton G."/>
            <person name="Rogers Y.-H."/>
            <person name="Friedman R."/>
            <person name="Frazier M."/>
            <person name="Venter J.C."/>
        </authorList>
    </citation>
    <scope>NUCLEOTIDE SEQUENCE [LARGE SCALE GENOMIC DNA]</scope>
    <source>
        <strain evidence="12">ATCC 25650 / DSM 13394 / JCM 20685 / NBRC 16684 / NCIMB 2208 / IAM 12614 / B1</strain>
    </source>
</reference>
<keyword evidence="6 10" id="KW-0479">Metal-binding</keyword>
<dbReference type="eggNOG" id="COG0546">
    <property type="taxonomic scope" value="Bacteria"/>
</dbReference>
<accession>A0NXL4</accession>
<keyword evidence="7 10" id="KW-0378">Hydrolase</keyword>
<comment type="function">
    <text evidence="10">Specifically catalyzes the dephosphorylation of 2-phosphoglycolate. Is involved in the dissimilation of the intracellular 2-phosphoglycolate formed during the DNA repair of 3'-phosphoglycolate ends, a major class of DNA lesions induced by oxidative stress.</text>
</comment>
<protein>
    <recommendedName>
        <fullName evidence="5 10">Phosphoglycolate phosphatase</fullName>
        <shortName evidence="10">PGP</shortName>
        <shortName evidence="10">PGPase</shortName>
        <ecNumber evidence="5 10">3.1.3.18</ecNumber>
    </recommendedName>
</protein>
<comment type="pathway">
    <text evidence="3 10">Organic acid metabolism; glycolate biosynthesis; glycolate from 2-phosphoglycolate: step 1/1.</text>
</comment>
<dbReference type="NCBIfam" id="TIGR01449">
    <property type="entry name" value="PGP_bact"/>
    <property type="match status" value="1"/>
</dbReference>
<dbReference type="InterPro" id="IPR037512">
    <property type="entry name" value="PGPase_prok"/>
</dbReference>
<dbReference type="SFLD" id="SFLDS00003">
    <property type="entry name" value="Haloacid_Dehalogenase"/>
    <property type="match status" value="1"/>
</dbReference>
<dbReference type="AlphaFoldDB" id="A0NXL4"/>
<dbReference type="Gene3D" id="3.40.50.1000">
    <property type="entry name" value="HAD superfamily/HAD-like"/>
    <property type="match status" value="1"/>
</dbReference>
<dbReference type="GO" id="GO:0046872">
    <property type="term" value="F:metal ion binding"/>
    <property type="evidence" value="ECO:0007669"/>
    <property type="project" value="UniProtKB-KW"/>
</dbReference>